<protein>
    <submittedName>
        <fullName evidence="2">Uncharacterized protein</fullName>
    </submittedName>
</protein>
<dbReference type="AlphaFoldDB" id="A0AAV7IW84"/>
<gene>
    <name evidence="2" type="ORF">KQX54_003910</name>
</gene>
<evidence type="ECO:0000313" key="2">
    <source>
        <dbReference type="EMBL" id="KAH0557314.1"/>
    </source>
</evidence>
<dbReference type="Proteomes" id="UP000826195">
    <property type="component" value="Unassembled WGS sequence"/>
</dbReference>
<accession>A0AAV7IW84</accession>
<reference evidence="2 3" key="1">
    <citation type="journal article" date="2021" name="J. Hered.">
        <title>A chromosome-level genome assembly of the parasitoid wasp, Cotesia glomerata (Hymenoptera: Braconidae).</title>
        <authorList>
            <person name="Pinto B.J."/>
            <person name="Weis J.J."/>
            <person name="Gamble T."/>
            <person name="Ode P.J."/>
            <person name="Paul R."/>
            <person name="Zaspel J.M."/>
        </authorList>
    </citation>
    <scope>NUCLEOTIDE SEQUENCE [LARGE SCALE GENOMIC DNA]</scope>
    <source>
        <strain evidence="2">CgM1</strain>
    </source>
</reference>
<organism evidence="2 3">
    <name type="scientific">Cotesia glomerata</name>
    <name type="common">Lepidopteran parasitic wasp</name>
    <name type="synonym">Apanteles glomeratus</name>
    <dbReference type="NCBI Taxonomy" id="32391"/>
    <lineage>
        <taxon>Eukaryota</taxon>
        <taxon>Metazoa</taxon>
        <taxon>Ecdysozoa</taxon>
        <taxon>Arthropoda</taxon>
        <taxon>Hexapoda</taxon>
        <taxon>Insecta</taxon>
        <taxon>Pterygota</taxon>
        <taxon>Neoptera</taxon>
        <taxon>Endopterygota</taxon>
        <taxon>Hymenoptera</taxon>
        <taxon>Apocrita</taxon>
        <taxon>Ichneumonoidea</taxon>
        <taxon>Braconidae</taxon>
        <taxon>Microgastrinae</taxon>
        <taxon>Cotesia</taxon>
    </lineage>
</organism>
<evidence type="ECO:0000313" key="3">
    <source>
        <dbReference type="Proteomes" id="UP000826195"/>
    </source>
</evidence>
<evidence type="ECO:0000256" key="1">
    <source>
        <dbReference type="SAM" id="SignalP"/>
    </source>
</evidence>
<feature type="signal peptide" evidence="1">
    <location>
        <begin position="1"/>
        <end position="18"/>
    </location>
</feature>
<proteinExistence type="predicted"/>
<sequence>MMMKASLLIIAVLGCVSAKVIKIPPTSAPESAEGSVPSRTWSLEIKYNTSPADLNTDFEPPQPWIMKPVGEFSDVNLKNSIRIRVPNNFFQNARDEIYACGNDGSTRYFYLENLEGSSSVFTYPSKSTGIADDSELWEVDTSKRLEGYEGRKSVRYEFSIWPANSTKEKNFVEYWNE</sequence>
<feature type="chain" id="PRO_5043653099" evidence="1">
    <location>
        <begin position="19"/>
        <end position="177"/>
    </location>
</feature>
<keyword evidence="1" id="KW-0732">Signal</keyword>
<name>A0AAV7IW84_COTGL</name>
<keyword evidence="3" id="KW-1185">Reference proteome</keyword>
<comment type="caution">
    <text evidence="2">The sequence shown here is derived from an EMBL/GenBank/DDBJ whole genome shotgun (WGS) entry which is preliminary data.</text>
</comment>
<dbReference type="EMBL" id="JAHXZJ010000747">
    <property type="protein sequence ID" value="KAH0557314.1"/>
    <property type="molecule type" value="Genomic_DNA"/>
</dbReference>
<dbReference type="PROSITE" id="PS51257">
    <property type="entry name" value="PROKAR_LIPOPROTEIN"/>
    <property type="match status" value="1"/>
</dbReference>